<gene>
    <name evidence="1" type="ORF">HKW66_Vig0220600</name>
</gene>
<reference evidence="1 2" key="1">
    <citation type="submission" date="2020-05" db="EMBL/GenBank/DDBJ databases">
        <title>Vigna angularis (adzuki bean) Var. LongXiaoDou No. 4 denovo assembly.</title>
        <authorList>
            <person name="Xiang H."/>
        </authorList>
    </citation>
    <scope>NUCLEOTIDE SEQUENCE [LARGE SCALE GENOMIC DNA]</scope>
    <source>
        <tissue evidence="1">Leaf</tissue>
    </source>
</reference>
<comment type="caution">
    <text evidence="1">The sequence shown here is derived from an EMBL/GenBank/DDBJ whole genome shotgun (WGS) entry which is preliminary data.</text>
</comment>
<organism evidence="1 2">
    <name type="scientific">Phaseolus angularis</name>
    <name type="common">Azuki bean</name>
    <name type="synonym">Vigna angularis</name>
    <dbReference type="NCBI Taxonomy" id="3914"/>
    <lineage>
        <taxon>Eukaryota</taxon>
        <taxon>Viridiplantae</taxon>
        <taxon>Streptophyta</taxon>
        <taxon>Embryophyta</taxon>
        <taxon>Tracheophyta</taxon>
        <taxon>Spermatophyta</taxon>
        <taxon>Magnoliopsida</taxon>
        <taxon>eudicotyledons</taxon>
        <taxon>Gunneridae</taxon>
        <taxon>Pentapetalae</taxon>
        <taxon>rosids</taxon>
        <taxon>fabids</taxon>
        <taxon>Fabales</taxon>
        <taxon>Fabaceae</taxon>
        <taxon>Papilionoideae</taxon>
        <taxon>50 kb inversion clade</taxon>
        <taxon>NPAAA clade</taxon>
        <taxon>indigoferoid/millettioid clade</taxon>
        <taxon>Phaseoleae</taxon>
        <taxon>Vigna</taxon>
    </lineage>
</organism>
<accession>A0A8T0K0C2</accession>
<proteinExistence type="predicted"/>
<dbReference type="EMBL" id="JABFOF010000007">
    <property type="protein sequence ID" value="KAG2390534.1"/>
    <property type="molecule type" value="Genomic_DNA"/>
</dbReference>
<evidence type="ECO:0000313" key="1">
    <source>
        <dbReference type="EMBL" id="KAG2390534.1"/>
    </source>
</evidence>
<evidence type="ECO:0000313" key="2">
    <source>
        <dbReference type="Proteomes" id="UP000743370"/>
    </source>
</evidence>
<protein>
    <submittedName>
        <fullName evidence="1">Uncharacterized protein</fullName>
    </submittedName>
</protein>
<dbReference type="Proteomes" id="UP000743370">
    <property type="component" value="Unassembled WGS sequence"/>
</dbReference>
<sequence length="63" mass="7379">MMHITYYPLARPYGMLDSSIGRKFAVVQEIGKIDSCTDKEEEKQWFRVLVVIEKCTVTKLLIR</sequence>
<dbReference type="AlphaFoldDB" id="A0A8T0K0C2"/>
<name>A0A8T0K0C2_PHAAN</name>